<evidence type="ECO:0000313" key="1">
    <source>
        <dbReference type="EMBL" id="PLW60927.2"/>
    </source>
</evidence>
<proteinExistence type="predicted"/>
<dbReference type="Proteomes" id="UP000234865">
    <property type="component" value="Unassembled WGS sequence"/>
</dbReference>
<dbReference type="EMBL" id="PKRZ01000001">
    <property type="protein sequence ID" value="PLW60927.2"/>
    <property type="molecule type" value="Genomic_DNA"/>
</dbReference>
<reference evidence="2" key="1">
    <citation type="submission" date="2016-08" db="EMBL/GenBank/DDBJ databases">
        <title>Comparative genomics of Lactococcus lactis strain WFLU12 isolated from the gastrointestinal tract of wild olive flounder (Paralichythys olivaceus).</title>
        <authorList>
            <person name="Nguyen T.L."/>
            <person name="Kim D.-H."/>
        </authorList>
    </citation>
    <scope>NUCLEOTIDE SEQUENCE [LARGE SCALE GENOMIC DNA]</scope>
    <source>
        <strain evidence="2">WFLU12</strain>
    </source>
</reference>
<accession>A0A2N5WFE1</accession>
<organism evidence="1 2">
    <name type="scientific">Lactococcus lactis subsp. lactis</name>
    <name type="common">Streptococcus lactis</name>
    <dbReference type="NCBI Taxonomy" id="1360"/>
    <lineage>
        <taxon>Bacteria</taxon>
        <taxon>Bacillati</taxon>
        <taxon>Bacillota</taxon>
        <taxon>Bacilli</taxon>
        <taxon>Lactobacillales</taxon>
        <taxon>Streptococcaceae</taxon>
        <taxon>Lactococcus</taxon>
    </lineage>
</organism>
<sequence>MGSQIMDTEFELIVNTKSRPTSALYWKDFQNMIQLAEYGRVNQFVISNEDTVSDHFSAQNFKKLSKNQGELVTFEINPDYSFDILPLFEETGFHHIYEIYIKLTRSNYTDEEQEAIEKIFSEILNFKNQKRVDKIGIMINSMSRSLITTVEPLDFIIFEDTDLFSDEAINFGKYFKSLSHPINQEIISNEELASRIENRDTSKFFNFSVDDIHKRMGEVPKIKDEKNLYYKSKQIDKIIDLFNLFNNDASLKFNLTKYYKVDVLKRVIEAKYSFESLKDKAFGLGYKGIMIYAEDCYAVNLVTKEGTLSSENLEELVHEFVIQYSGLIEHIMGENIDV</sequence>
<protein>
    <submittedName>
        <fullName evidence="1">Uncharacterized protein</fullName>
    </submittedName>
</protein>
<evidence type="ECO:0000313" key="2">
    <source>
        <dbReference type="Proteomes" id="UP000234865"/>
    </source>
</evidence>
<gene>
    <name evidence="1" type="ORF">CYU10_001985</name>
</gene>
<name>A0A2N5WFE1_LACLL</name>
<dbReference type="AlphaFoldDB" id="A0A2N5WFE1"/>
<comment type="caution">
    <text evidence="1">The sequence shown here is derived from an EMBL/GenBank/DDBJ whole genome shotgun (WGS) entry which is preliminary data.</text>
</comment>